<dbReference type="GO" id="GO:0005506">
    <property type="term" value="F:iron ion binding"/>
    <property type="evidence" value="ECO:0007669"/>
    <property type="project" value="InterPro"/>
</dbReference>
<dbReference type="SUPFAM" id="SSF48264">
    <property type="entry name" value="Cytochrome P450"/>
    <property type="match status" value="1"/>
</dbReference>
<dbReference type="GeneID" id="106178958"/>
<name>A0A1S3K5B3_LINAN</name>
<dbReference type="RefSeq" id="XP_013417820.1">
    <property type="nucleotide sequence ID" value="XM_013562366.1"/>
</dbReference>
<proteinExistence type="predicted"/>
<dbReference type="STRING" id="7574.A0A1S3K5B3"/>
<dbReference type="InterPro" id="IPR036396">
    <property type="entry name" value="Cyt_P450_sf"/>
</dbReference>
<accession>A0A1S3K5B3</accession>
<dbReference type="Gene3D" id="1.10.630.10">
    <property type="entry name" value="Cytochrome P450"/>
    <property type="match status" value="1"/>
</dbReference>
<reference evidence="2" key="1">
    <citation type="submission" date="2025-08" db="UniProtKB">
        <authorList>
            <consortium name="RefSeq"/>
        </authorList>
    </citation>
    <scope>IDENTIFICATION</scope>
    <source>
        <tissue evidence="2">Gonads</tissue>
    </source>
</reference>
<evidence type="ECO:0000313" key="2">
    <source>
        <dbReference type="RefSeq" id="XP_013417820.1"/>
    </source>
</evidence>
<evidence type="ECO:0000313" key="1">
    <source>
        <dbReference type="Proteomes" id="UP000085678"/>
    </source>
</evidence>
<dbReference type="KEGG" id="lak:106178958"/>
<sequence>MIAPGTQSTTRLISAKTKTVLRTLRTQVGYPQPKLDENGNCKASVEYSKAAPFEDIPGPKGLPLLGVTLDYIRGNYEYLKMREVLKSFRADYGPVVKETVAGDTYVHLFDPDDIGNVLGHVQAQTDVFPLFPPLKFYRKWRGIGAGLGNV</sequence>
<dbReference type="OrthoDB" id="3945418at2759"/>
<dbReference type="GO" id="GO:0016705">
    <property type="term" value="F:oxidoreductase activity, acting on paired donors, with incorporation or reduction of molecular oxygen"/>
    <property type="evidence" value="ECO:0007669"/>
    <property type="project" value="InterPro"/>
</dbReference>
<dbReference type="AlphaFoldDB" id="A0A1S3K5B3"/>
<dbReference type="InParanoid" id="A0A1S3K5B3"/>
<gene>
    <name evidence="2" type="primary">LOC106178958</name>
</gene>
<organism evidence="1 2">
    <name type="scientific">Lingula anatina</name>
    <name type="common">Brachiopod</name>
    <name type="synonym">Lingula unguis</name>
    <dbReference type="NCBI Taxonomy" id="7574"/>
    <lineage>
        <taxon>Eukaryota</taxon>
        <taxon>Metazoa</taxon>
        <taxon>Spiralia</taxon>
        <taxon>Lophotrochozoa</taxon>
        <taxon>Brachiopoda</taxon>
        <taxon>Linguliformea</taxon>
        <taxon>Lingulata</taxon>
        <taxon>Lingulida</taxon>
        <taxon>Linguloidea</taxon>
        <taxon>Lingulidae</taxon>
        <taxon>Lingula</taxon>
    </lineage>
</organism>
<dbReference type="GO" id="GO:0020037">
    <property type="term" value="F:heme binding"/>
    <property type="evidence" value="ECO:0007669"/>
    <property type="project" value="InterPro"/>
</dbReference>
<protein>
    <submittedName>
        <fullName evidence="2">Cytochrome P450 10-like</fullName>
    </submittedName>
</protein>
<dbReference type="Proteomes" id="UP000085678">
    <property type="component" value="Unplaced"/>
</dbReference>
<dbReference type="GO" id="GO:0004497">
    <property type="term" value="F:monooxygenase activity"/>
    <property type="evidence" value="ECO:0007669"/>
    <property type="project" value="InterPro"/>
</dbReference>
<keyword evidence="1" id="KW-1185">Reference proteome</keyword>